<dbReference type="InterPro" id="IPR036583">
    <property type="entry name" value="23S_rRNA_IVS_sf"/>
</dbReference>
<dbReference type="Pfam" id="PF05635">
    <property type="entry name" value="23S_rRNA_IVP"/>
    <property type="match status" value="1"/>
</dbReference>
<evidence type="ECO:0000313" key="2">
    <source>
        <dbReference type="Proteomes" id="UP001184853"/>
    </source>
</evidence>
<proteinExistence type="predicted"/>
<dbReference type="Gene3D" id="1.20.1440.60">
    <property type="entry name" value="23S rRNA-intervening sequence"/>
    <property type="match status" value="1"/>
</dbReference>
<dbReference type="Proteomes" id="UP001184853">
    <property type="component" value="Unassembled WGS sequence"/>
</dbReference>
<evidence type="ECO:0000313" key="1">
    <source>
        <dbReference type="EMBL" id="MDR6403304.1"/>
    </source>
</evidence>
<comment type="caution">
    <text evidence="1">The sequence shown here is derived from an EMBL/GenBank/DDBJ whole genome shotgun (WGS) entry which is preliminary data.</text>
</comment>
<dbReference type="PANTHER" id="PTHR38471:SF2">
    <property type="entry name" value="FOUR HELIX BUNDLE PROTEIN"/>
    <property type="match status" value="1"/>
</dbReference>
<protein>
    <submittedName>
        <fullName evidence="1">Four helix bundle protein</fullName>
    </submittedName>
</protein>
<dbReference type="SUPFAM" id="SSF158446">
    <property type="entry name" value="IVS-encoded protein-like"/>
    <property type="match status" value="1"/>
</dbReference>
<dbReference type="CDD" id="cd16377">
    <property type="entry name" value="23S_rRNA_IVP_like"/>
    <property type="match status" value="1"/>
</dbReference>
<reference evidence="1 2" key="1">
    <citation type="submission" date="2023-07" db="EMBL/GenBank/DDBJ databases">
        <title>Sorghum-associated microbial communities from plants grown in Nebraska, USA.</title>
        <authorList>
            <person name="Schachtman D."/>
        </authorList>
    </citation>
    <scope>NUCLEOTIDE SEQUENCE [LARGE SCALE GENOMIC DNA]</scope>
    <source>
        <strain evidence="1 2">DS1709</strain>
    </source>
</reference>
<dbReference type="PANTHER" id="PTHR38471">
    <property type="entry name" value="FOUR HELIX BUNDLE PROTEIN"/>
    <property type="match status" value="1"/>
</dbReference>
<keyword evidence="2" id="KW-1185">Reference proteome</keyword>
<gene>
    <name evidence="1" type="ORF">J2781_000208</name>
</gene>
<dbReference type="RefSeq" id="WP_062161000.1">
    <property type="nucleotide sequence ID" value="NZ_JAVDQS010000001.1"/>
</dbReference>
<dbReference type="InterPro" id="IPR012657">
    <property type="entry name" value="23S_rRNA-intervening_sequence"/>
</dbReference>
<dbReference type="NCBIfam" id="TIGR02436">
    <property type="entry name" value="four helix bundle protein"/>
    <property type="match status" value="1"/>
</dbReference>
<organism evidence="1 2">
    <name type="scientific">Chryseobacterium geocarposphaerae</name>
    <dbReference type="NCBI Taxonomy" id="1416776"/>
    <lineage>
        <taxon>Bacteria</taxon>
        <taxon>Pseudomonadati</taxon>
        <taxon>Bacteroidota</taxon>
        <taxon>Flavobacteriia</taxon>
        <taxon>Flavobacteriales</taxon>
        <taxon>Weeksellaceae</taxon>
        <taxon>Chryseobacterium group</taxon>
        <taxon>Chryseobacterium</taxon>
    </lineage>
</organism>
<sequence>MHNFEKLLFWQKSIELAKEVYIVCAELPKDEKFGLISHIKRSVISIPSNIAEGAGRNNDREFYHFLGIANASSFELQTQLILTRELNLLNGEKVNSLISNLNEIQRMIYTFKSNLKNKHNAGSLKSDI</sequence>
<name>A0ABU1L9A7_9FLAO</name>
<dbReference type="EMBL" id="JAVDQS010000001">
    <property type="protein sequence ID" value="MDR6403304.1"/>
    <property type="molecule type" value="Genomic_DNA"/>
</dbReference>
<accession>A0ABU1L9A7</accession>